<name>A0A8S9Z9Q4_9TREM</name>
<dbReference type="Proteomes" id="UP000822476">
    <property type="component" value="Unassembled WGS sequence"/>
</dbReference>
<comment type="caution">
    <text evidence="2">The sequence shown here is derived from an EMBL/GenBank/DDBJ whole genome shotgun (WGS) entry which is preliminary data.</text>
</comment>
<keyword evidence="1" id="KW-1133">Transmembrane helix</keyword>
<organism evidence="2 3">
    <name type="scientific">Paragonimus skrjabini miyazakii</name>
    <dbReference type="NCBI Taxonomy" id="59628"/>
    <lineage>
        <taxon>Eukaryota</taxon>
        <taxon>Metazoa</taxon>
        <taxon>Spiralia</taxon>
        <taxon>Lophotrochozoa</taxon>
        <taxon>Platyhelminthes</taxon>
        <taxon>Trematoda</taxon>
        <taxon>Digenea</taxon>
        <taxon>Plagiorchiida</taxon>
        <taxon>Troglotremata</taxon>
        <taxon>Troglotrematidae</taxon>
        <taxon>Paragonimus</taxon>
    </lineage>
</organism>
<keyword evidence="1" id="KW-0812">Transmembrane</keyword>
<keyword evidence="3" id="KW-1185">Reference proteome</keyword>
<accession>A0A8S9Z9Q4</accession>
<sequence length="94" mass="10972">MNRFRIRTNDEKVKNVGCQFYRSTDLSTEKIKPSTKQSLNDSIRMKDRVFLNLFVVIVPLTFWSICFGTVWAQVNMLTYISICMNFLRDPAGVL</sequence>
<dbReference type="EMBL" id="JTDE01000697">
    <property type="protein sequence ID" value="KAF7260558.1"/>
    <property type="molecule type" value="Genomic_DNA"/>
</dbReference>
<evidence type="ECO:0000313" key="3">
    <source>
        <dbReference type="Proteomes" id="UP000822476"/>
    </source>
</evidence>
<protein>
    <submittedName>
        <fullName evidence="2">Uncharacterized protein</fullName>
    </submittedName>
</protein>
<feature type="transmembrane region" description="Helical" evidence="1">
    <location>
        <begin position="49"/>
        <end position="72"/>
    </location>
</feature>
<keyword evidence="1" id="KW-0472">Membrane</keyword>
<dbReference type="AlphaFoldDB" id="A0A8S9Z9Q4"/>
<gene>
    <name evidence="2" type="ORF">EG68_02215</name>
</gene>
<proteinExistence type="predicted"/>
<reference evidence="2" key="1">
    <citation type="submission" date="2019-07" db="EMBL/GenBank/DDBJ databases">
        <title>Annotation for the trematode Paragonimus miyazaki's.</title>
        <authorList>
            <person name="Choi Y.-J."/>
        </authorList>
    </citation>
    <scope>NUCLEOTIDE SEQUENCE</scope>
    <source>
        <strain evidence="2">Japan</strain>
    </source>
</reference>
<evidence type="ECO:0000256" key="1">
    <source>
        <dbReference type="SAM" id="Phobius"/>
    </source>
</evidence>
<evidence type="ECO:0000313" key="2">
    <source>
        <dbReference type="EMBL" id="KAF7260558.1"/>
    </source>
</evidence>